<protein>
    <submittedName>
        <fullName evidence="1">Putative metal-binding protein</fullName>
    </submittedName>
</protein>
<name>A0A4R3K6J1_9FIRM</name>
<sequence>MYTLKITGRDAFLDDVLAHYQNREKFLKYCMACKKYNTCWSCPPLNFNIDEYLHAYKYIYFWGIQIFYAKEIIANVTEKGKIWGISMRTTETVKKQVNNILLSAEKKIPDTLSLSSGGCSFCRKCSRINNEVCCKPEKMRYSLDAFGIDLGGLSEDFLRIKLLWSKDRLPQYHTLIHALLSKDKISEQAMQTVFNELQALS</sequence>
<reference evidence="1 2" key="1">
    <citation type="submission" date="2019-03" db="EMBL/GenBank/DDBJ databases">
        <title>Genomic Encyclopedia of Type Strains, Phase IV (KMG-IV): sequencing the most valuable type-strain genomes for metagenomic binning, comparative biology and taxonomic classification.</title>
        <authorList>
            <person name="Goeker M."/>
        </authorList>
    </citation>
    <scope>NUCLEOTIDE SEQUENCE [LARGE SCALE GENOMIC DNA]</scope>
    <source>
        <strain evidence="1 2">DSM 20467</strain>
    </source>
</reference>
<dbReference type="EMBL" id="SMAA01000010">
    <property type="protein sequence ID" value="TCS78407.1"/>
    <property type="molecule type" value="Genomic_DNA"/>
</dbReference>
<keyword evidence="2" id="KW-1185">Reference proteome</keyword>
<dbReference type="InterPro" id="IPR019271">
    <property type="entry name" value="DUF2284_metal-binding"/>
</dbReference>
<dbReference type="AlphaFoldDB" id="A0A4R3K6J1"/>
<dbReference type="Proteomes" id="UP000295188">
    <property type="component" value="Unassembled WGS sequence"/>
</dbReference>
<gene>
    <name evidence="1" type="ORF">EDC37_11036</name>
</gene>
<accession>A0A4R3K6J1</accession>
<dbReference type="RefSeq" id="WP_165874483.1">
    <property type="nucleotide sequence ID" value="NZ_SMAA01000010.1"/>
</dbReference>
<evidence type="ECO:0000313" key="1">
    <source>
        <dbReference type="EMBL" id="TCS78407.1"/>
    </source>
</evidence>
<evidence type="ECO:0000313" key="2">
    <source>
        <dbReference type="Proteomes" id="UP000295188"/>
    </source>
</evidence>
<dbReference type="Pfam" id="PF10050">
    <property type="entry name" value="DUF2284"/>
    <property type="match status" value="1"/>
</dbReference>
<comment type="caution">
    <text evidence="1">The sequence shown here is derived from an EMBL/GenBank/DDBJ whole genome shotgun (WGS) entry which is preliminary data.</text>
</comment>
<proteinExistence type="predicted"/>
<organism evidence="1 2">
    <name type="scientific">Pectinatus cerevisiiphilus</name>
    <dbReference type="NCBI Taxonomy" id="86956"/>
    <lineage>
        <taxon>Bacteria</taxon>
        <taxon>Bacillati</taxon>
        <taxon>Bacillota</taxon>
        <taxon>Negativicutes</taxon>
        <taxon>Selenomonadales</taxon>
        <taxon>Selenomonadaceae</taxon>
        <taxon>Pectinatus</taxon>
    </lineage>
</organism>